<keyword evidence="7 8" id="KW-0472">Membrane</keyword>
<dbReference type="PANTHER" id="PTHR34295:SF4">
    <property type="entry name" value="BIOTIN TRANSPORTER BIOY-RELATED"/>
    <property type="match status" value="1"/>
</dbReference>
<dbReference type="Proteomes" id="UP000319756">
    <property type="component" value="Chromosome"/>
</dbReference>
<evidence type="ECO:0000256" key="2">
    <source>
        <dbReference type="ARBA" id="ARBA00010692"/>
    </source>
</evidence>
<dbReference type="PIRSF" id="PIRSF016661">
    <property type="entry name" value="BioY"/>
    <property type="match status" value="1"/>
</dbReference>
<dbReference type="RefSeq" id="WP_142086890.1">
    <property type="nucleotide sequence ID" value="NZ_CP035485.1"/>
</dbReference>
<feature type="transmembrane region" description="Helical" evidence="9">
    <location>
        <begin position="115"/>
        <end position="136"/>
    </location>
</feature>
<keyword evidence="4 8" id="KW-1003">Cell membrane</keyword>
<dbReference type="GO" id="GO:0015225">
    <property type="term" value="F:biotin transmembrane transporter activity"/>
    <property type="evidence" value="ECO:0007669"/>
    <property type="project" value="UniProtKB-UniRule"/>
</dbReference>
<feature type="transmembrane region" description="Helical" evidence="9">
    <location>
        <begin position="57"/>
        <end position="74"/>
    </location>
</feature>
<keyword evidence="6 9" id="KW-1133">Transmembrane helix</keyword>
<evidence type="ECO:0000256" key="4">
    <source>
        <dbReference type="ARBA" id="ARBA00022475"/>
    </source>
</evidence>
<dbReference type="PANTHER" id="PTHR34295">
    <property type="entry name" value="BIOTIN TRANSPORTER BIOY"/>
    <property type="match status" value="1"/>
</dbReference>
<evidence type="ECO:0000313" key="11">
    <source>
        <dbReference type="Proteomes" id="UP000319756"/>
    </source>
</evidence>
<dbReference type="GO" id="GO:0005886">
    <property type="term" value="C:plasma membrane"/>
    <property type="evidence" value="ECO:0007669"/>
    <property type="project" value="UniProtKB-SubCell"/>
</dbReference>
<dbReference type="Pfam" id="PF02632">
    <property type="entry name" value="BioY"/>
    <property type="match status" value="1"/>
</dbReference>
<feature type="transmembrane region" description="Helical" evidence="9">
    <location>
        <begin position="7"/>
        <end position="26"/>
    </location>
</feature>
<keyword evidence="5 9" id="KW-0812">Transmembrane</keyword>
<evidence type="ECO:0000256" key="3">
    <source>
        <dbReference type="ARBA" id="ARBA00022448"/>
    </source>
</evidence>
<evidence type="ECO:0000256" key="1">
    <source>
        <dbReference type="ARBA" id="ARBA00004651"/>
    </source>
</evidence>
<protein>
    <recommendedName>
        <fullName evidence="8">Biotin transporter</fullName>
    </recommendedName>
</protein>
<comment type="similarity">
    <text evidence="2 8">Belongs to the BioY family.</text>
</comment>
<evidence type="ECO:0000256" key="9">
    <source>
        <dbReference type="SAM" id="Phobius"/>
    </source>
</evidence>
<gene>
    <name evidence="10" type="ORF">EPH95_02020</name>
</gene>
<dbReference type="OrthoDB" id="9803495at2"/>
<reference evidence="11" key="1">
    <citation type="submission" date="2019-01" db="EMBL/GenBank/DDBJ databases">
        <title>Genomic analysis of Salicibibacter sp. NKC3-5.</title>
        <authorList>
            <person name="Oh Y.J."/>
        </authorList>
    </citation>
    <scope>NUCLEOTIDE SEQUENCE [LARGE SCALE GENOMIC DNA]</scope>
    <source>
        <strain evidence="11">NKC3-5</strain>
    </source>
</reference>
<proteinExistence type="inferred from homology"/>
<dbReference type="KEGG" id="sale:EPH95_02020"/>
<sequence>MNTKDITMMAMFAAIIGVLGLFPPLVLPFSPVPITAQTLGVMLAGSILGAKRGGGSVLLVVALIAVGAPLLSGGRGGLGMLLAPGGGYILAWPIAAFVIGMIVHRAKKVTVINAVMANLAGGIIIIHAIGILYFSWLADLPLTAAALSSLTFLPGDLAKAMIASFLSVKILQHSPFIFENDTGVKNVEHS</sequence>
<dbReference type="EMBL" id="CP035485">
    <property type="protein sequence ID" value="QDI90098.1"/>
    <property type="molecule type" value="Genomic_DNA"/>
</dbReference>
<evidence type="ECO:0000256" key="8">
    <source>
        <dbReference type="PIRNR" id="PIRNR016661"/>
    </source>
</evidence>
<name>A0A514LE23_9BACI</name>
<evidence type="ECO:0000256" key="6">
    <source>
        <dbReference type="ARBA" id="ARBA00022989"/>
    </source>
</evidence>
<evidence type="ECO:0000313" key="10">
    <source>
        <dbReference type="EMBL" id="QDI90098.1"/>
    </source>
</evidence>
<keyword evidence="3 8" id="KW-0813">Transport</keyword>
<comment type="subcellular location">
    <subcellularLocation>
        <location evidence="1 8">Cell membrane</location>
        <topology evidence="1 8">Multi-pass membrane protein</topology>
    </subcellularLocation>
</comment>
<evidence type="ECO:0000256" key="7">
    <source>
        <dbReference type="ARBA" id="ARBA00023136"/>
    </source>
</evidence>
<dbReference type="Gene3D" id="1.10.1760.20">
    <property type="match status" value="1"/>
</dbReference>
<evidence type="ECO:0000256" key="5">
    <source>
        <dbReference type="ARBA" id="ARBA00022692"/>
    </source>
</evidence>
<accession>A0A514LE23</accession>
<organism evidence="10 11">
    <name type="scientific">Salicibibacter halophilus</name>
    <dbReference type="NCBI Taxonomy" id="2502791"/>
    <lineage>
        <taxon>Bacteria</taxon>
        <taxon>Bacillati</taxon>
        <taxon>Bacillota</taxon>
        <taxon>Bacilli</taxon>
        <taxon>Bacillales</taxon>
        <taxon>Bacillaceae</taxon>
        <taxon>Salicibibacter</taxon>
    </lineage>
</organism>
<dbReference type="InterPro" id="IPR003784">
    <property type="entry name" value="BioY"/>
</dbReference>
<feature type="transmembrane region" description="Helical" evidence="9">
    <location>
        <begin position="80"/>
        <end position="103"/>
    </location>
</feature>
<dbReference type="AlphaFoldDB" id="A0A514LE23"/>
<keyword evidence="11" id="KW-1185">Reference proteome</keyword>